<dbReference type="PANTHER" id="PTHR16128">
    <property type="entry name" value="FAD/NAD(P)-BINDING OXIDOREDUCTASE FAMILY PROTEIN"/>
    <property type="match status" value="1"/>
</dbReference>
<keyword evidence="1" id="KW-0812">Transmembrane</keyword>
<feature type="domain" description="Amine oxidase" evidence="2">
    <location>
        <begin position="119"/>
        <end position="335"/>
    </location>
</feature>
<dbReference type="RefSeq" id="WP_183700514.1">
    <property type="nucleotide sequence ID" value="NZ_JACHFE010000002.1"/>
</dbReference>
<dbReference type="AlphaFoldDB" id="A0A840U631"/>
<dbReference type="InterPro" id="IPR002937">
    <property type="entry name" value="Amino_oxidase"/>
</dbReference>
<dbReference type="InterPro" id="IPR036188">
    <property type="entry name" value="FAD/NAD-bd_sf"/>
</dbReference>
<reference evidence="3 4" key="1">
    <citation type="submission" date="2020-08" db="EMBL/GenBank/DDBJ databases">
        <title>Genomic Encyclopedia of Type Strains, Phase IV (KMG-IV): sequencing the most valuable type-strain genomes for metagenomic binning, comparative biology and taxonomic classification.</title>
        <authorList>
            <person name="Goeker M."/>
        </authorList>
    </citation>
    <scope>NUCLEOTIDE SEQUENCE [LARGE SCALE GENOMIC DNA]</scope>
    <source>
        <strain evidence="3 4">DSM 22359</strain>
    </source>
</reference>
<dbReference type="Gene3D" id="3.90.660.10">
    <property type="match status" value="1"/>
</dbReference>
<feature type="transmembrane region" description="Helical" evidence="1">
    <location>
        <begin position="12"/>
        <end position="30"/>
    </location>
</feature>
<evidence type="ECO:0000313" key="3">
    <source>
        <dbReference type="EMBL" id="MBB5320589.1"/>
    </source>
</evidence>
<dbReference type="Gene3D" id="3.50.50.60">
    <property type="entry name" value="FAD/NAD(P)-binding domain"/>
    <property type="match status" value="1"/>
</dbReference>
<keyword evidence="4" id="KW-1185">Reference proteome</keyword>
<evidence type="ECO:0000256" key="1">
    <source>
        <dbReference type="SAM" id="Phobius"/>
    </source>
</evidence>
<dbReference type="PANTHER" id="PTHR16128:SF5">
    <property type="entry name" value="FAD_NAD(P)-BINDING OXIDOREDUCTASE FAMILY PROTEIN"/>
    <property type="match status" value="1"/>
</dbReference>
<name>A0A840U631_9GAMM</name>
<sequence length="341" mass="37099">MPKLGSNTSHLRSIAVIGSGLAGLVSAILLQDQGHRVTVFEKSRGPGGRLSAKRVGEGESADIGAQYFTIRDPGFRYFLNRWAGETAFDVWNGEFGFQQPDKRWEAFPDEQRYVGVPRMTAISRALSGHVTVHANTRIGLLASAGERWQLRCTEGRDQGEYDQVIITAPPAQAHHLLADSGLTGLGDQVVDAAGDMLPCWAAAVQLTDPVPCRYQGMRPDSEILFWVANNTSKPGRTGHQGEWWVLHATPEWTNRHLQTPAGEIPALLFEAFRDLTGYRGKSSDSQAHRWLYARSVQGHNPGYLLAAEQGVGLAGDWLAGGRVEGAWSSARSLVEAMTGAG</sequence>
<dbReference type="GO" id="GO:0016491">
    <property type="term" value="F:oxidoreductase activity"/>
    <property type="evidence" value="ECO:0007669"/>
    <property type="project" value="InterPro"/>
</dbReference>
<keyword evidence="1" id="KW-0472">Membrane</keyword>
<dbReference type="Pfam" id="PF13450">
    <property type="entry name" value="NAD_binding_8"/>
    <property type="match status" value="1"/>
</dbReference>
<dbReference type="Pfam" id="PF01593">
    <property type="entry name" value="Amino_oxidase"/>
    <property type="match status" value="1"/>
</dbReference>
<comment type="caution">
    <text evidence="3">The sequence shown here is derived from an EMBL/GenBank/DDBJ whole genome shotgun (WGS) entry which is preliminary data.</text>
</comment>
<evidence type="ECO:0000259" key="2">
    <source>
        <dbReference type="Pfam" id="PF01593"/>
    </source>
</evidence>
<dbReference type="Proteomes" id="UP000591735">
    <property type="component" value="Unassembled WGS sequence"/>
</dbReference>
<gene>
    <name evidence="3" type="ORF">HNR38_001061</name>
</gene>
<dbReference type="PRINTS" id="PR00419">
    <property type="entry name" value="ADXRDTASE"/>
</dbReference>
<keyword evidence="1" id="KW-1133">Transmembrane helix</keyword>
<dbReference type="SUPFAM" id="SSF51905">
    <property type="entry name" value="FAD/NAD(P)-binding domain"/>
    <property type="match status" value="1"/>
</dbReference>
<proteinExistence type="predicted"/>
<dbReference type="EMBL" id="JACHFE010000002">
    <property type="protein sequence ID" value="MBB5320589.1"/>
    <property type="molecule type" value="Genomic_DNA"/>
</dbReference>
<evidence type="ECO:0000313" key="4">
    <source>
        <dbReference type="Proteomes" id="UP000591735"/>
    </source>
</evidence>
<accession>A0A840U631</accession>
<organism evidence="3 4">
    <name type="scientific">Marinobacter oulmenensis</name>
    <dbReference type="NCBI Taxonomy" id="643747"/>
    <lineage>
        <taxon>Bacteria</taxon>
        <taxon>Pseudomonadati</taxon>
        <taxon>Pseudomonadota</taxon>
        <taxon>Gammaproteobacteria</taxon>
        <taxon>Pseudomonadales</taxon>
        <taxon>Marinobacteraceae</taxon>
        <taxon>Marinobacter</taxon>
    </lineage>
</organism>
<protein>
    <recommendedName>
        <fullName evidence="2">Amine oxidase domain-containing protein</fullName>
    </recommendedName>
</protein>